<evidence type="ECO:0000256" key="2">
    <source>
        <dbReference type="ARBA" id="ARBA00006054"/>
    </source>
</evidence>
<dbReference type="HAMAP" id="MF_00488">
    <property type="entry name" value="Lactate_dehydrog"/>
    <property type="match status" value="1"/>
</dbReference>
<proteinExistence type="inferred from homology"/>
<dbReference type="AlphaFoldDB" id="U4KRV9"/>
<dbReference type="GO" id="GO:0005737">
    <property type="term" value="C:cytoplasm"/>
    <property type="evidence" value="ECO:0007669"/>
    <property type="project" value="UniProtKB-SubCell"/>
</dbReference>
<comment type="subunit">
    <text evidence="7">Homotetramer.</text>
</comment>
<dbReference type="EMBL" id="FO681347">
    <property type="protein sequence ID" value="CCV64486.1"/>
    <property type="molecule type" value="Genomic_DNA"/>
</dbReference>
<dbReference type="PRINTS" id="PR00086">
    <property type="entry name" value="LLDHDRGNASE"/>
</dbReference>
<dbReference type="RefSeq" id="WP_026660019.1">
    <property type="nucleotide sequence ID" value="NC_022538.1"/>
</dbReference>
<feature type="binding site" evidence="7">
    <location>
        <position position="151"/>
    </location>
    <ligand>
        <name>beta-D-fructose 1,6-bisphosphate</name>
        <dbReference type="ChEBI" id="CHEBI:32966"/>
        <note>allosteric activator</note>
    </ligand>
</feature>
<dbReference type="GO" id="GO:0006096">
    <property type="term" value="P:glycolytic process"/>
    <property type="evidence" value="ECO:0007669"/>
    <property type="project" value="UniProtKB-UniRule"/>
</dbReference>
<organism evidence="12 13">
    <name type="scientific">Alteracholeplasma palmae (strain ATCC 49389 / J233)</name>
    <name type="common">Acholeplasma palmae</name>
    <dbReference type="NCBI Taxonomy" id="1318466"/>
    <lineage>
        <taxon>Bacteria</taxon>
        <taxon>Bacillati</taxon>
        <taxon>Mycoplasmatota</taxon>
        <taxon>Mollicutes</taxon>
        <taxon>Acholeplasmatales</taxon>
        <taxon>Acholeplasmataceae</taxon>
        <taxon>Acholeplasma</taxon>
    </lineage>
</organism>
<evidence type="ECO:0000256" key="8">
    <source>
        <dbReference type="PIRSR" id="PIRSR000102-1"/>
    </source>
</evidence>
<evidence type="ECO:0000259" key="11">
    <source>
        <dbReference type="Pfam" id="PF02866"/>
    </source>
</evidence>
<feature type="active site" description="Proton acceptor" evidence="7 8">
    <location>
        <position position="173"/>
    </location>
</feature>
<comment type="caution">
    <text evidence="7">Lacks conserved residue(s) required for the propagation of feature annotation.</text>
</comment>
<dbReference type="Pfam" id="PF02866">
    <property type="entry name" value="Ldh_1_C"/>
    <property type="match status" value="1"/>
</dbReference>
<dbReference type="GO" id="GO:0006089">
    <property type="term" value="P:lactate metabolic process"/>
    <property type="evidence" value="ECO:0007669"/>
    <property type="project" value="TreeGrafter"/>
</dbReference>
<dbReference type="SUPFAM" id="SSF51735">
    <property type="entry name" value="NAD(P)-binding Rossmann-fold domains"/>
    <property type="match status" value="1"/>
</dbReference>
<keyword evidence="4 7" id="KW-0560">Oxidoreductase</keyword>
<dbReference type="Gene3D" id="3.90.110.10">
    <property type="entry name" value="Lactate dehydrogenase/glycoside hydrolase, family 4, C-terminal"/>
    <property type="match status" value="1"/>
</dbReference>
<keyword evidence="5 7" id="KW-0520">NAD</keyword>
<evidence type="ECO:0000259" key="10">
    <source>
        <dbReference type="Pfam" id="PF00056"/>
    </source>
</evidence>
<dbReference type="STRING" id="1318466.BN85409090"/>
<evidence type="ECO:0000256" key="3">
    <source>
        <dbReference type="ARBA" id="ARBA00012967"/>
    </source>
</evidence>
<feature type="binding site" evidence="7">
    <location>
        <position position="12"/>
    </location>
    <ligand>
        <name>NAD(+)</name>
        <dbReference type="ChEBI" id="CHEBI:57540"/>
    </ligand>
</feature>
<dbReference type="InterPro" id="IPR036291">
    <property type="entry name" value="NAD(P)-bd_dom_sf"/>
</dbReference>
<feature type="binding site" evidence="7">
    <location>
        <position position="80"/>
    </location>
    <ligand>
        <name>substrate</name>
    </ligand>
</feature>
<dbReference type="InterPro" id="IPR011304">
    <property type="entry name" value="L-lactate_DH"/>
</dbReference>
<evidence type="ECO:0000256" key="7">
    <source>
        <dbReference type="HAMAP-Rule" id="MF_00488"/>
    </source>
</evidence>
<feature type="binding site" evidence="9">
    <location>
        <begin position="8"/>
        <end position="13"/>
    </location>
    <ligand>
        <name>NAD(+)</name>
        <dbReference type="ChEBI" id="CHEBI:57540"/>
    </ligand>
</feature>
<dbReference type="Proteomes" id="UP000032740">
    <property type="component" value="Chromosome"/>
</dbReference>
<dbReference type="OrthoDB" id="9802969at2"/>
<keyword evidence="7" id="KW-0963">Cytoplasm</keyword>
<dbReference type="NCBIfam" id="NF004863">
    <property type="entry name" value="PRK06223.1"/>
    <property type="match status" value="1"/>
</dbReference>
<feature type="binding site" evidence="7">
    <location>
        <position position="141"/>
    </location>
    <ligand>
        <name>NAD(+)</name>
        <dbReference type="ChEBI" id="CHEBI:57540"/>
    </ligand>
</feature>
<dbReference type="InterPro" id="IPR001236">
    <property type="entry name" value="Lactate/malate_DH_N"/>
</dbReference>
<feature type="domain" description="Lactate/malate dehydrogenase C-terminal" evidence="11">
    <location>
        <begin position="143"/>
        <end position="307"/>
    </location>
</feature>
<accession>U4KRV9</accession>
<dbReference type="NCBIfam" id="TIGR01771">
    <property type="entry name" value="L-LDH-NAD"/>
    <property type="match status" value="1"/>
</dbReference>
<sequence>MSKISIIGAGAVGAATAFSIMLNKVASDIVLVDINKDRAEGEVMDIFHGTSLVAPVEIKAGEVSDTKDSDIVIITAGLAQKPGETRLDLVNKNIAIYNTLIPEIAKYNPNAILLVVSNPVDILTYITYKLSGFPKNRVIGSGTVLDTARFRSALAREFFIDSRNVHANIIGEHGDSEIAVWSRANVGGLTLDEYCAKEGNCEIDFEQRITDEVKHAAYEIIKRKGFTNYAVAVAVTRICTAILRDEKSILTTSSYLEGHYGTDDIYLSVPSIIGENGIEEIIEIPLAEEELTAFKNSAKIIKDIINKSNLQ</sequence>
<feature type="binding site" evidence="7">
    <location>
        <begin position="146"/>
        <end position="149"/>
    </location>
    <ligand>
        <name>substrate</name>
    </ligand>
</feature>
<dbReference type="GO" id="GO:0004459">
    <property type="term" value="F:L-lactate dehydrogenase (NAD+) activity"/>
    <property type="evidence" value="ECO:0007669"/>
    <property type="project" value="UniProtKB-UniRule"/>
</dbReference>
<dbReference type="FunFam" id="3.40.50.720:FF:000018">
    <property type="entry name" value="Malate dehydrogenase"/>
    <property type="match status" value="1"/>
</dbReference>
<feature type="binding site" evidence="7">
    <location>
        <begin position="118"/>
        <end position="121"/>
    </location>
    <ligand>
        <name>substrate</name>
    </ligand>
</feature>
<dbReference type="UniPathway" id="UPA00554">
    <property type="reaction ID" value="UER00611"/>
</dbReference>
<name>U4KRV9_ALTPJ</name>
<dbReference type="PIRSF" id="PIRSF000102">
    <property type="entry name" value="Lac_mal_DH"/>
    <property type="match status" value="1"/>
</dbReference>
<feature type="domain" description="Lactate/malate dehydrogenase N-terminal" evidence="10">
    <location>
        <begin position="3"/>
        <end position="140"/>
    </location>
</feature>
<feature type="binding site" evidence="7">
    <location>
        <begin position="77"/>
        <end position="78"/>
    </location>
    <ligand>
        <name>NAD(+)</name>
        <dbReference type="ChEBI" id="CHEBI:57540"/>
    </ligand>
</feature>
<protein>
    <recommendedName>
        <fullName evidence="3 7">L-lactate dehydrogenase</fullName>
        <shortName evidence="7">L-LDH</shortName>
        <ecNumber evidence="3 7">1.1.1.27</ecNumber>
    </recommendedName>
</protein>
<evidence type="ECO:0000256" key="4">
    <source>
        <dbReference type="ARBA" id="ARBA00023002"/>
    </source>
</evidence>
<dbReference type="Pfam" id="PF00056">
    <property type="entry name" value="Ldh_1_N"/>
    <property type="match status" value="1"/>
</dbReference>
<dbReference type="InterPro" id="IPR018177">
    <property type="entry name" value="L-lactate_DH_AS"/>
</dbReference>
<dbReference type="InterPro" id="IPR022383">
    <property type="entry name" value="Lactate/malate_DH_C"/>
</dbReference>
<keyword evidence="7" id="KW-0597">Phosphoprotein</keyword>
<dbReference type="Gene3D" id="3.40.50.720">
    <property type="entry name" value="NAD(P)-binding Rossmann-like Domain"/>
    <property type="match status" value="1"/>
</dbReference>
<evidence type="ECO:0000256" key="9">
    <source>
        <dbReference type="PIRSR" id="PIRSR000102-3"/>
    </source>
</evidence>
<feature type="binding site" evidence="7 9">
    <location>
        <begin position="116"/>
        <end position="118"/>
    </location>
    <ligand>
        <name>NAD(+)</name>
        <dbReference type="ChEBI" id="CHEBI:57540"/>
    </ligand>
</feature>
<evidence type="ECO:0000313" key="12">
    <source>
        <dbReference type="EMBL" id="CCV64486.1"/>
    </source>
</evidence>
<feature type="binding site" evidence="7 9">
    <location>
        <position position="33"/>
    </location>
    <ligand>
        <name>NAD(+)</name>
        <dbReference type="ChEBI" id="CHEBI:57540"/>
    </ligand>
</feature>
<comment type="subcellular location">
    <subcellularLocation>
        <location evidence="7">Cytoplasm</location>
    </subcellularLocation>
</comment>
<feature type="binding site" evidence="9">
    <location>
        <position position="93"/>
    </location>
    <ligand>
        <name>NAD(+)</name>
        <dbReference type="ChEBI" id="CHEBI:57540"/>
    </ligand>
</feature>
<feature type="modified residue" description="Phosphotyrosine" evidence="7">
    <location>
        <position position="218"/>
    </location>
</feature>
<dbReference type="KEGG" id="apal:BN85409090"/>
<comment type="similarity">
    <text evidence="2 7">Belongs to the LDH/MDH superfamily. LDH family.</text>
</comment>
<evidence type="ECO:0000313" key="13">
    <source>
        <dbReference type="Proteomes" id="UP000032740"/>
    </source>
</evidence>
<dbReference type="PANTHER" id="PTHR43128:SF16">
    <property type="entry name" value="L-LACTATE DEHYDROGENASE"/>
    <property type="match status" value="1"/>
</dbReference>
<feature type="binding site" evidence="7">
    <location>
        <position position="166"/>
    </location>
    <ligand>
        <name>beta-D-fructose 1,6-bisphosphate</name>
        <dbReference type="ChEBI" id="CHEBI:32966"/>
        <note>allosteric activator</note>
    </ligand>
</feature>
<keyword evidence="13" id="KW-1185">Reference proteome</keyword>
<feature type="binding site" evidence="7">
    <location>
        <position position="227"/>
    </location>
    <ligand>
        <name>substrate</name>
    </ligand>
</feature>
<dbReference type="HOGENOM" id="CLU_045401_1_1_14"/>
<gene>
    <name evidence="12" type="primary">ldhA</name>
    <name evidence="7" type="synonym">ldh</name>
    <name evidence="12" type="ORF">BN85409090</name>
</gene>
<feature type="binding site" evidence="7">
    <location>
        <position position="86"/>
    </location>
    <ligand>
        <name>substrate</name>
    </ligand>
</feature>
<dbReference type="PANTHER" id="PTHR43128">
    <property type="entry name" value="L-2-HYDROXYCARBOXYLATE DEHYDROGENASE (NAD(P)(+))"/>
    <property type="match status" value="1"/>
</dbReference>
<comment type="function">
    <text evidence="7">Catalyzes the conversion of lactate to pyruvate.</text>
</comment>
<dbReference type="NCBIfam" id="NF000824">
    <property type="entry name" value="PRK00066.1"/>
    <property type="match status" value="1"/>
</dbReference>
<evidence type="ECO:0000256" key="5">
    <source>
        <dbReference type="ARBA" id="ARBA00023027"/>
    </source>
</evidence>
<evidence type="ECO:0000256" key="6">
    <source>
        <dbReference type="ARBA" id="ARBA00049258"/>
    </source>
</evidence>
<comment type="pathway">
    <text evidence="1 7">Fermentation; pyruvate fermentation to lactate; (S)-lactate from pyruvate: step 1/1.</text>
</comment>
<feature type="binding site" evidence="7">
    <location>
        <position position="99"/>
    </location>
    <ligand>
        <name>NAD(+)</name>
        <dbReference type="ChEBI" id="CHEBI:57540"/>
    </ligand>
</feature>
<reference evidence="12 13" key="1">
    <citation type="journal article" date="2013" name="J. Mol. Microbiol. Biotechnol.">
        <title>Analysis of the Complete Genomes of Acholeplasma brassicae , A. palmae and A. laidlawii and Their Comparison to the Obligate Parasites from ' Candidatus Phytoplasma'.</title>
        <authorList>
            <person name="Kube M."/>
            <person name="Siewert C."/>
            <person name="Migdoll A.M."/>
            <person name="Duduk B."/>
            <person name="Holz S."/>
            <person name="Rabus R."/>
            <person name="Seemuller E."/>
            <person name="Mitrovic J."/>
            <person name="Muller I."/>
            <person name="Buttner C."/>
            <person name="Reinhardt R."/>
        </authorList>
    </citation>
    <scope>NUCLEOTIDE SEQUENCE [LARGE SCALE GENOMIC DNA]</scope>
    <source>
        <strain evidence="12 13">J233</strain>
    </source>
</reference>
<dbReference type="SUPFAM" id="SSF56327">
    <property type="entry name" value="LDH C-terminal domain-like"/>
    <property type="match status" value="1"/>
</dbReference>
<comment type="activity regulation">
    <text evidence="7">Allosterically activated by fructose 1,6-bisphosphate (FBP).</text>
</comment>
<dbReference type="EC" id="1.1.1.27" evidence="3 7"/>
<dbReference type="PROSITE" id="PS00064">
    <property type="entry name" value="L_LDH"/>
    <property type="match status" value="1"/>
</dbReference>
<dbReference type="InterPro" id="IPR015955">
    <property type="entry name" value="Lactate_DH/Glyco_Ohase_4_C"/>
</dbReference>
<evidence type="ECO:0000256" key="1">
    <source>
        <dbReference type="ARBA" id="ARBA00004843"/>
    </source>
</evidence>
<keyword evidence="7" id="KW-0021">Allosteric enzyme</keyword>
<comment type="catalytic activity">
    <reaction evidence="6 7">
        <text>(S)-lactate + NAD(+) = pyruvate + NADH + H(+)</text>
        <dbReference type="Rhea" id="RHEA:23444"/>
        <dbReference type="ChEBI" id="CHEBI:15361"/>
        <dbReference type="ChEBI" id="CHEBI:15378"/>
        <dbReference type="ChEBI" id="CHEBI:16651"/>
        <dbReference type="ChEBI" id="CHEBI:57540"/>
        <dbReference type="ChEBI" id="CHEBI:57945"/>
        <dbReference type="EC" id="1.1.1.27"/>
    </reaction>
</comment>
<dbReference type="InterPro" id="IPR001557">
    <property type="entry name" value="L-lactate/malate_DH"/>
</dbReference>
<feature type="binding site" evidence="7">
    <location>
        <position position="38"/>
    </location>
    <ligand>
        <name>NAD(+)</name>
        <dbReference type="ChEBI" id="CHEBI:57540"/>
    </ligand>
</feature>